<dbReference type="GO" id="GO:0003824">
    <property type="term" value="F:catalytic activity"/>
    <property type="evidence" value="ECO:0007669"/>
    <property type="project" value="InterPro"/>
</dbReference>
<proteinExistence type="predicted"/>
<dbReference type="SUPFAM" id="SSF50800">
    <property type="entry name" value="PK beta-barrel domain-like"/>
    <property type="match status" value="1"/>
</dbReference>
<dbReference type="InterPro" id="IPR052353">
    <property type="entry name" value="Benzoxazolinone_Detox_Enz"/>
</dbReference>
<name>A0A381XPA8_9ZZZZ</name>
<dbReference type="PANTHER" id="PTHR30212">
    <property type="entry name" value="PROTEIN YIIM"/>
    <property type="match status" value="1"/>
</dbReference>
<organism evidence="2">
    <name type="scientific">marine metagenome</name>
    <dbReference type="NCBI Taxonomy" id="408172"/>
    <lineage>
        <taxon>unclassified sequences</taxon>
        <taxon>metagenomes</taxon>
        <taxon>ecological metagenomes</taxon>
    </lineage>
</organism>
<dbReference type="GO" id="GO:0030170">
    <property type="term" value="F:pyridoxal phosphate binding"/>
    <property type="evidence" value="ECO:0007669"/>
    <property type="project" value="InterPro"/>
</dbReference>
<dbReference type="Pfam" id="PF03473">
    <property type="entry name" value="MOSC"/>
    <property type="match status" value="1"/>
</dbReference>
<gene>
    <name evidence="2" type="ORF">METZ01_LOCUS119470</name>
</gene>
<dbReference type="InterPro" id="IPR011037">
    <property type="entry name" value="Pyrv_Knase-like_insert_dom_sf"/>
</dbReference>
<evidence type="ECO:0000313" key="2">
    <source>
        <dbReference type="EMBL" id="SVA66616.1"/>
    </source>
</evidence>
<reference evidence="2" key="1">
    <citation type="submission" date="2018-05" db="EMBL/GenBank/DDBJ databases">
        <authorList>
            <person name="Lanie J.A."/>
            <person name="Ng W.-L."/>
            <person name="Kazmierczak K.M."/>
            <person name="Andrzejewski T.M."/>
            <person name="Davidsen T.M."/>
            <person name="Wayne K.J."/>
            <person name="Tettelin H."/>
            <person name="Glass J.I."/>
            <person name="Rusch D."/>
            <person name="Podicherti R."/>
            <person name="Tsui H.-C.T."/>
            <person name="Winkler M.E."/>
        </authorList>
    </citation>
    <scope>NUCLEOTIDE SEQUENCE</scope>
</reference>
<dbReference type="GO" id="GO:0030151">
    <property type="term" value="F:molybdenum ion binding"/>
    <property type="evidence" value="ECO:0007669"/>
    <property type="project" value="InterPro"/>
</dbReference>
<dbReference type="PANTHER" id="PTHR30212:SF2">
    <property type="entry name" value="PROTEIN YIIM"/>
    <property type="match status" value="1"/>
</dbReference>
<dbReference type="PROSITE" id="PS51340">
    <property type="entry name" value="MOSC"/>
    <property type="match status" value="1"/>
</dbReference>
<accession>A0A381XPA8</accession>
<evidence type="ECO:0000259" key="1">
    <source>
        <dbReference type="PROSITE" id="PS51340"/>
    </source>
</evidence>
<dbReference type="AlphaFoldDB" id="A0A381XPA8"/>
<dbReference type="Gene3D" id="2.40.33.20">
    <property type="entry name" value="PK beta-barrel domain-like"/>
    <property type="match status" value="1"/>
</dbReference>
<protein>
    <recommendedName>
        <fullName evidence="1">MOSC domain-containing protein</fullName>
    </recommendedName>
</protein>
<dbReference type="InterPro" id="IPR005302">
    <property type="entry name" value="MoCF_Sase_C"/>
</dbReference>
<feature type="domain" description="MOSC" evidence="1">
    <location>
        <begin position="20"/>
        <end position="160"/>
    </location>
</feature>
<dbReference type="EMBL" id="UINC01015900">
    <property type="protein sequence ID" value="SVA66616.1"/>
    <property type="molecule type" value="Genomic_DNA"/>
</dbReference>
<sequence>MASSVFQINVKPNTPGEVGLPKIPIDSGQILSSGIEGDYNRFRFNKKNNDPEMAIMLISKDILEELNNEGWPVKPGDLGENLTLTNIDYRTIKPGQHYTVGQAELEISIICNPCSNLNVLPYVGEEKVSTFIKTLMKRRGWYARVIKAGIVSSGDPFLLI</sequence>